<reference evidence="9" key="1">
    <citation type="submission" date="2016-10" db="EMBL/GenBank/DDBJ databases">
        <authorList>
            <person name="Varghese N."/>
            <person name="Submissions S."/>
        </authorList>
    </citation>
    <scope>NUCLEOTIDE SEQUENCE [LARGE SCALE GENOMIC DNA]</scope>
    <source>
        <strain evidence="9">CGMCC 4.7042</strain>
    </source>
</reference>
<evidence type="ECO:0000313" key="9">
    <source>
        <dbReference type="Proteomes" id="UP000199063"/>
    </source>
</evidence>
<evidence type="ECO:0000259" key="7">
    <source>
        <dbReference type="PROSITE" id="PS50850"/>
    </source>
</evidence>
<dbReference type="PANTHER" id="PTHR23514">
    <property type="entry name" value="BYPASS OF STOP CODON PROTEIN 6"/>
    <property type="match status" value="1"/>
</dbReference>
<feature type="transmembrane region" description="Helical" evidence="6">
    <location>
        <begin position="88"/>
        <end position="109"/>
    </location>
</feature>
<dbReference type="PROSITE" id="PS50850">
    <property type="entry name" value="MFS"/>
    <property type="match status" value="1"/>
</dbReference>
<dbReference type="SUPFAM" id="SSF103473">
    <property type="entry name" value="MFS general substrate transporter"/>
    <property type="match status" value="1"/>
</dbReference>
<feature type="transmembrane region" description="Helical" evidence="6">
    <location>
        <begin position="293"/>
        <end position="311"/>
    </location>
</feature>
<evidence type="ECO:0000256" key="4">
    <source>
        <dbReference type="ARBA" id="ARBA00023136"/>
    </source>
</evidence>
<feature type="compositionally biased region" description="Gly residues" evidence="5">
    <location>
        <begin position="7"/>
        <end position="20"/>
    </location>
</feature>
<evidence type="ECO:0000256" key="3">
    <source>
        <dbReference type="ARBA" id="ARBA00022989"/>
    </source>
</evidence>
<feature type="transmembrane region" description="Helical" evidence="6">
    <location>
        <begin position="214"/>
        <end position="234"/>
    </location>
</feature>
<evidence type="ECO:0000313" key="8">
    <source>
        <dbReference type="EMBL" id="SDM45527.1"/>
    </source>
</evidence>
<feature type="transmembrane region" description="Helical" evidence="6">
    <location>
        <begin position="151"/>
        <end position="167"/>
    </location>
</feature>
<dbReference type="AlphaFoldDB" id="A0A1G9TCY2"/>
<dbReference type="PANTHER" id="PTHR23514:SF13">
    <property type="entry name" value="INNER MEMBRANE PROTEIN YBJJ"/>
    <property type="match status" value="1"/>
</dbReference>
<feature type="domain" description="Major facilitator superfamily (MFS) profile" evidence="7">
    <location>
        <begin position="82"/>
        <end position="468"/>
    </location>
</feature>
<dbReference type="InterPro" id="IPR051788">
    <property type="entry name" value="MFS_Transporter"/>
</dbReference>
<keyword evidence="4 6" id="KW-0472">Membrane</keyword>
<dbReference type="Pfam" id="PF07690">
    <property type="entry name" value="MFS_1"/>
    <property type="match status" value="1"/>
</dbReference>
<dbReference type="GO" id="GO:0022857">
    <property type="term" value="F:transmembrane transporter activity"/>
    <property type="evidence" value="ECO:0007669"/>
    <property type="project" value="InterPro"/>
</dbReference>
<feature type="region of interest" description="Disordered" evidence="5">
    <location>
        <begin position="1"/>
        <end position="22"/>
    </location>
</feature>
<keyword evidence="9" id="KW-1185">Reference proteome</keyword>
<comment type="subcellular location">
    <subcellularLocation>
        <location evidence="1">Cell membrane</location>
        <topology evidence="1">Multi-pass membrane protein</topology>
    </subcellularLocation>
</comment>
<feature type="transmembrane region" description="Helical" evidence="6">
    <location>
        <begin position="381"/>
        <end position="403"/>
    </location>
</feature>
<dbReference type="InterPro" id="IPR020846">
    <property type="entry name" value="MFS_dom"/>
</dbReference>
<dbReference type="GO" id="GO:0005886">
    <property type="term" value="C:plasma membrane"/>
    <property type="evidence" value="ECO:0007669"/>
    <property type="project" value="UniProtKB-SubCell"/>
</dbReference>
<dbReference type="EMBL" id="FNHI01000008">
    <property type="protein sequence ID" value="SDM45527.1"/>
    <property type="molecule type" value="Genomic_DNA"/>
</dbReference>
<feature type="region of interest" description="Disordered" evidence="5">
    <location>
        <begin position="264"/>
        <end position="286"/>
    </location>
</feature>
<dbReference type="Gene3D" id="1.20.1250.20">
    <property type="entry name" value="MFS general substrate transporter like domains"/>
    <property type="match status" value="2"/>
</dbReference>
<keyword evidence="2 6" id="KW-0812">Transmembrane</keyword>
<gene>
    <name evidence="8" type="ORF">SAMN05444921_108204</name>
</gene>
<feature type="transmembrane region" description="Helical" evidence="6">
    <location>
        <begin position="358"/>
        <end position="375"/>
    </location>
</feature>
<feature type="transmembrane region" description="Helical" evidence="6">
    <location>
        <begin position="323"/>
        <end position="346"/>
    </location>
</feature>
<organism evidence="8 9">
    <name type="scientific">Streptomyces wuyuanensis</name>
    <dbReference type="NCBI Taxonomy" id="1196353"/>
    <lineage>
        <taxon>Bacteria</taxon>
        <taxon>Bacillati</taxon>
        <taxon>Actinomycetota</taxon>
        <taxon>Actinomycetes</taxon>
        <taxon>Kitasatosporales</taxon>
        <taxon>Streptomycetaceae</taxon>
        <taxon>Streptomyces</taxon>
    </lineage>
</organism>
<feature type="transmembrane region" description="Helical" evidence="6">
    <location>
        <begin position="240"/>
        <end position="259"/>
    </location>
</feature>
<dbReference type="InterPro" id="IPR036259">
    <property type="entry name" value="MFS_trans_sf"/>
</dbReference>
<keyword evidence="3 6" id="KW-1133">Transmembrane helix</keyword>
<evidence type="ECO:0000256" key="5">
    <source>
        <dbReference type="SAM" id="MobiDB-lite"/>
    </source>
</evidence>
<feature type="transmembrane region" description="Helical" evidence="6">
    <location>
        <begin position="439"/>
        <end position="463"/>
    </location>
</feature>
<feature type="transmembrane region" description="Helical" evidence="6">
    <location>
        <begin position="173"/>
        <end position="193"/>
    </location>
</feature>
<dbReference type="Proteomes" id="UP000199063">
    <property type="component" value="Unassembled WGS sequence"/>
</dbReference>
<name>A0A1G9TCY2_9ACTN</name>
<accession>A0A1G9TCY2</accession>
<feature type="transmembrane region" description="Helical" evidence="6">
    <location>
        <begin position="121"/>
        <end position="139"/>
    </location>
</feature>
<dbReference type="CDD" id="cd17393">
    <property type="entry name" value="MFS_MosC_like"/>
    <property type="match status" value="1"/>
</dbReference>
<feature type="region of interest" description="Disordered" evidence="5">
    <location>
        <begin position="467"/>
        <end position="498"/>
    </location>
</feature>
<feature type="transmembrane region" description="Helical" evidence="6">
    <location>
        <begin position="415"/>
        <end position="433"/>
    </location>
</feature>
<evidence type="ECO:0000256" key="6">
    <source>
        <dbReference type="SAM" id="Phobius"/>
    </source>
</evidence>
<feature type="compositionally biased region" description="Low complexity" evidence="5">
    <location>
        <begin position="266"/>
        <end position="276"/>
    </location>
</feature>
<dbReference type="STRING" id="1196353.SAMN05444921_108204"/>
<protein>
    <submittedName>
        <fullName evidence="8">Fucose permease</fullName>
    </submittedName>
</protein>
<evidence type="ECO:0000256" key="1">
    <source>
        <dbReference type="ARBA" id="ARBA00004651"/>
    </source>
</evidence>
<dbReference type="InterPro" id="IPR011701">
    <property type="entry name" value="MFS"/>
</dbReference>
<sequence>MIPQAGGRFGGRPHGGGGTAVRGCSRYGRARAACTRAPRTARPGNAASDGGRGRSAVLCGSGDGPYADFVPLLNKPSSTHSLTRLRTALTVFFGLDGFLFAGWVVRIPAIKEQTGASASDLGLALLGVSAGAVVTMTLTGRLCRRFGSHPMTVAAAVLLSLGIALPAQTHSTLALGLVLLVFGAAYGGINVAMNSAAVDLVAALRRPVMPSFHAAFSLGGMIGAGLGGLVAAGLSPAAHLLVLTVTGLAVTAVAGPVLLRYPSPSVPSSRVRAASSGARDERAPRPDRRTRRLVAVFGVIALCTAYGEGALADWGALHLEQDLGAHAGIAAAGYSLFALAMTAGRLTGTTLLERLGQTRTLVAGGATAAVGMLLGSLAPTVWLALLGFAVTGLGLANIFPVAVARAGALAGPSGVATASTLGYGGMLLGPPAIGFLADWFSLPVALTTVAALAAVAAVIGYAARRAPAGPAPEARGEDRRSPAATAPARREACPTGPR</sequence>
<proteinExistence type="predicted"/>
<evidence type="ECO:0000256" key="2">
    <source>
        <dbReference type="ARBA" id="ARBA00022692"/>
    </source>
</evidence>